<dbReference type="PROSITE" id="PS50052">
    <property type="entry name" value="GUANYLATE_KINASE_2"/>
    <property type="match status" value="1"/>
</dbReference>
<dbReference type="GO" id="GO:0005829">
    <property type="term" value="C:cytosol"/>
    <property type="evidence" value="ECO:0007669"/>
    <property type="project" value="TreeGrafter"/>
</dbReference>
<sequence length="89" mass="9620">VGVKGNLFVVSAPSGTGKTTLVETLVSRVPGLQISCSYTSRPPRPGEEDGVDYHFVKRGQFDAMRSAGNLLEWAEVFGHFYGTSVIDTK</sequence>
<evidence type="ECO:0000256" key="1">
    <source>
        <dbReference type="ARBA" id="ARBA00005790"/>
    </source>
</evidence>
<dbReference type="FunFam" id="3.30.63.10:FF:000002">
    <property type="entry name" value="Guanylate kinase 1"/>
    <property type="match status" value="1"/>
</dbReference>
<dbReference type="InterPro" id="IPR020590">
    <property type="entry name" value="Guanylate_kinase_CS"/>
</dbReference>
<evidence type="ECO:0000256" key="3">
    <source>
        <dbReference type="ARBA" id="ARBA00022777"/>
    </source>
</evidence>
<dbReference type="Gene3D" id="3.40.50.300">
    <property type="entry name" value="P-loop containing nucleotide triphosphate hydrolases"/>
    <property type="match status" value="1"/>
</dbReference>
<dbReference type="AlphaFoldDB" id="A0A382BQ96"/>
<dbReference type="EMBL" id="UINC01030801">
    <property type="protein sequence ID" value="SVB15779.1"/>
    <property type="molecule type" value="Genomic_DNA"/>
</dbReference>
<dbReference type="Pfam" id="PF00625">
    <property type="entry name" value="Guanylate_kin"/>
    <property type="match status" value="1"/>
</dbReference>
<keyword evidence="2" id="KW-0808">Transferase</keyword>
<feature type="domain" description="Guanylate kinase-like" evidence="4">
    <location>
        <begin position="5"/>
        <end position="89"/>
    </location>
</feature>
<comment type="similarity">
    <text evidence="1">Belongs to the guanylate kinase family.</text>
</comment>
<proteinExistence type="inferred from homology"/>
<dbReference type="InterPro" id="IPR008145">
    <property type="entry name" value="GK/Ca_channel_bsu"/>
</dbReference>
<gene>
    <name evidence="5" type="ORF">METZ01_LOCUS168633</name>
</gene>
<dbReference type="SUPFAM" id="SSF52540">
    <property type="entry name" value="P-loop containing nucleoside triphosphate hydrolases"/>
    <property type="match status" value="1"/>
</dbReference>
<dbReference type="Gene3D" id="3.30.63.10">
    <property type="entry name" value="Guanylate Kinase phosphate binding domain"/>
    <property type="match status" value="1"/>
</dbReference>
<accession>A0A382BQ96</accession>
<dbReference type="GO" id="GO:0004385">
    <property type="term" value="F:GMP kinase activity"/>
    <property type="evidence" value="ECO:0007669"/>
    <property type="project" value="TreeGrafter"/>
</dbReference>
<evidence type="ECO:0000313" key="5">
    <source>
        <dbReference type="EMBL" id="SVB15779.1"/>
    </source>
</evidence>
<dbReference type="InterPro" id="IPR027417">
    <property type="entry name" value="P-loop_NTPase"/>
</dbReference>
<dbReference type="InterPro" id="IPR008144">
    <property type="entry name" value="Guanylate_kin-like_dom"/>
</dbReference>
<name>A0A382BQ96_9ZZZZ</name>
<reference evidence="5" key="1">
    <citation type="submission" date="2018-05" db="EMBL/GenBank/DDBJ databases">
        <authorList>
            <person name="Lanie J.A."/>
            <person name="Ng W.-L."/>
            <person name="Kazmierczak K.M."/>
            <person name="Andrzejewski T.M."/>
            <person name="Davidsen T.M."/>
            <person name="Wayne K.J."/>
            <person name="Tettelin H."/>
            <person name="Glass J.I."/>
            <person name="Rusch D."/>
            <person name="Podicherti R."/>
            <person name="Tsui H.-C.T."/>
            <person name="Winkler M.E."/>
        </authorList>
    </citation>
    <scope>NUCLEOTIDE SEQUENCE</scope>
</reference>
<dbReference type="CDD" id="cd00071">
    <property type="entry name" value="GMPK"/>
    <property type="match status" value="1"/>
</dbReference>
<protein>
    <recommendedName>
        <fullName evidence="4">Guanylate kinase-like domain-containing protein</fullName>
    </recommendedName>
</protein>
<dbReference type="PANTHER" id="PTHR23117:SF13">
    <property type="entry name" value="GUANYLATE KINASE"/>
    <property type="match status" value="1"/>
</dbReference>
<evidence type="ECO:0000259" key="4">
    <source>
        <dbReference type="PROSITE" id="PS50052"/>
    </source>
</evidence>
<dbReference type="PANTHER" id="PTHR23117">
    <property type="entry name" value="GUANYLATE KINASE-RELATED"/>
    <property type="match status" value="1"/>
</dbReference>
<evidence type="ECO:0000256" key="2">
    <source>
        <dbReference type="ARBA" id="ARBA00022679"/>
    </source>
</evidence>
<feature type="non-terminal residue" evidence="5">
    <location>
        <position position="1"/>
    </location>
</feature>
<organism evidence="5">
    <name type="scientific">marine metagenome</name>
    <dbReference type="NCBI Taxonomy" id="408172"/>
    <lineage>
        <taxon>unclassified sequences</taxon>
        <taxon>metagenomes</taxon>
        <taxon>ecological metagenomes</taxon>
    </lineage>
</organism>
<dbReference type="PROSITE" id="PS00856">
    <property type="entry name" value="GUANYLATE_KINASE_1"/>
    <property type="match status" value="1"/>
</dbReference>
<keyword evidence="3" id="KW-0418">Kinase</keyword>
<feature type="non-terminal residue" evidence="5">
    <location>
        <position position="89"/>
    </location>
</feature>